<dbReference type="STRING" id="483216.BACEGG_02821"/>
<reference evidence="1 2" key="1">
    <citation type="submission" date="2018-06" db="EMBL/GenBank/DDBJ databases">
        <authorList>
            <consortium name="Pathogen Informatics"/>
            <person name="Doyle S."/>
        </authorList>
    </citation>
    <scope>NUCLEOTIDE SEQUENCE [LARGE SCALE GENOMIC DNA]</scope>
    <source>
        <strain evidence="1 2">NCTC11155</strain>
    </source>
</reference>
<dbReference type="Proteomes" id="UP000254424">
    <property type="component" value="Unassembled WGS sequence"/>
</dbReference>
<organism evidence="1 2">
    <name type="scientific">Bacteroides eggerthii</name>
    <dbReference type="NCBI Taxonomy" id="28111"/>
    <lineage>
        <taxon>Bacteria</taxon>
        <taxon>Pseudomonadati</taxon>
        <taxon>Bacteroidota</taxon>
        <taxon>Bacteroidia</taxon>
        <taxon>Bacteroidales</taxon>
        <taxon>Bacteroidaceae</taxon>
        <taxon>Bacteroides</taxon>
    </lineage>
</organism>
<proteinExistence type="predicted"/>
<dbReference type="OrthoDB" id="8955051at2"/>
<dbReference type="SUPFAM" id="SSF53383">
    <property type="entry name" value="PLP-dependent transferases"/>
    <property type="match status" value="1"/>
</dbReference>
<dbReference type="InterPro" id="IPR015424">
    <property type="entry name" value="PyrdxlP-dep_Trfase"/>
</dbReference>
<protein>
    <recommendedName>
        <fullName evidence="3">DegT/DnrJ/EryC1/StrS aminotransferase family protein</fullName>
    </recommendedName>
</protein>
<evidence type="ECO:0000313" key="2">
    <source>
        <dbReference type="Proteomes" id="UP000254424"/>
    </source>
</evidence>
<evidence type="ECO:0000313" key="1">
    <source>
        <dbReference type="EMBL" id="SUV29054.1"/>
    </source>
</evidence>
<name>A0A380YJZ7_9BACE</name>
<gene>
    <name evidence="1" type="ORF">NCTC11155_01021</name>
</gene>
<dbReference type="GeneID" id="93070947"/>
<dbReference type="EMBL" id="UFSX01000001">
    <property type="protein sequence ID" value="SUV29054.1"/>
    <property type="molecule type" value="Genomic_DNA"/>
</dbReference>
<sequence length="322" mass="38093">MEIGSFLELQLPKDRELYRQETDIARLNTGRMGIWHAFRVTGCKRIWIPIYQCDSIRKTFEKKGVEMCFYHQDKDWNPLDIEVKEDDAVLLVNYYGIMSSERMTELAKPYVHIIIDCAQAFFCHPVKGALTVYSCRKFVGVPDGAYVIGKDAHKYVEEYPQCYSSDTATFLLKRIEYGCEGKGYEARSLNEHRIDTEDCMQMSKLTRTLMDAEDYIYNQQKRKENFTYVHRCLSGINKIEPTRYMDEETIPMVYPLVVEDDALIQKLFAVKHFQGHWWSYICEEQSVESFEYWISRYIIPITIDQRYGKEEMDYLVNVIKNK</sequence>
<dbReference type="RefSeq" id="WP_004291130.1">
    <property type="nucleotide sequence ID" value="NZ_CABKNQ010000018.1"/>
</dbReference>
<dbReference type="AlphaFoldDB" id="A0A380YJZ7"/>
<evidence type="ECO:0008006" key="3">
    <source>
        <dbReference type="Google" id="ProtNLM"/>
    </source>
</evidence>
<accession>A0A380YJZ7</accession>